<dbReference type="InterPro" id="IPR002645">
    <property type="entry name" value="STAS_dom"/>
</dbReference>
<name>A0ABW5ZU46_9FLAO</name>
<evidence type="ECO:0000313" key="3">
    <source>
        <dbReference type="Proteomes" id="UP001597548"/>
    </source>
</evidence>
<gene>
    <name evidence="2" type="ORF">ACFS29_12970</name>
</gene>
<dbReference type="InterPro" id="IPR036513">
    <property type="entry name" value="STAS_dom_sf"/>
</dbReference>
<feature type="domain" description="STAS" evidence="1">
    <location>
        <begin position="12"/>
        <end position="92"/>
    </location>
</feature>
<evidence type="ECO:0000259" key="1">
    <source>
        <dbReference type="PROSITE" id="PS50801"/>
    </source>
</evidence>
<comment type="caution">
    <text evidence="2">The sequence shown here is derived from an EMBL/GenBank/DDBJ whole genome shotgun (WGS) entry which is preliminary data.</text>
</comment>
<keyword evidence="3" id="KW-1185">Reference proteome</keyword>
<dbReference type="Gene3D" id="3.30.750.24">
    <property type="entry name" value="STAS domain"/>
    <property type="match status" value="1"/>
</dbReference>
<organism evidence="2 3">
    <name type="scientific">Psychroserpens luteus</name>
    <dbReference type="NCBI Taxonomy" id="1434066"/>
    <lineage>
        <taxon>Bacteria</taxon>
        <taxon>Pseudomonadati</taxon>
        <taxon>Bacteroidota</taxon>
        <taxon>Flavobacteriia</taxon>
        <taxon>Flavobacteriales</taxon>
        <taxon>Flavobacteriaceae</taxon>
        <taxon>Psychroserpens</taxon>
    </lineage>
</organism>
<evidence type="ECO:0000313" key="2">
    <source>
        <dbReference type="EMBL" id="MFD2916559.1"/>
    </source>
</evidence>
<dbReference type="Proteomes" id="UP001597548">
    <property type="component" value="Unassembled WGS sequence"/>
</dbReference>
<dbReference type="SUPFAM" id="SSF52091">
    <property type="entry name" value="SpoIIaa-like"/>
    <property type="match status" value="1"/>
</dbReference>
<protein>
    <submittedName>
        <fullName evidence="2">STAS domain-containing protein</fullName>
    </submittedName>
</protein>
<dbReference type="Pfam" id="PF01740">
    <property type="entry name" value="STAS"/>
    <property type="match status" value="1"/>
</dbReference>
<dbReference type="RefSeq" id="WP_194506576.1">
    <property type="nucleotide sequence ID" value="NZ_JADILU010000001.1"/>
</dbReference>
<sequence length="92" mass="10423">MNLEITFANNFFNVKGNLDRNNIHVFKKHFKNVFDNTNGITVSIENLSSIDRYGVSAIAQLHNEALVKNKRLSIIGLGQNSLYNHFKTEEAA</sequence>
<dbReference type="EMBL" id="JBHUOS010000010">
    <property type="protein sequence ID" value="MFD2916559.1"/>
    <property type="molecule type" value="Genomic_DNA"/>
</dbReference>
<proteinExistence type="predicted"/>
<dbReference type="PROSITE" id="PS50801">
    <property type="entry name" value="STAS"/>
    <property type="match status" value="1"/>
</dbReference>
<reference evidence="3" key="1">
    <citation type="journal article" date="2019" name="Int. J. Syst. Evol. Microbiol.">
        <title>The Global Catalogue of Microorganisms (GCM) 10K type strain sequencing project: providing services to taxonomists for standard genome sequencing and annotation.</title>
        <authorList>
            <consortium name="The Broad Institute Genomics Platform"/>
            <consortium name="The Broad Institute Genome Sequencing Center for Infectious Disease"/>
            <person name="Wu L."/>
            <person name="Ma J."/>
        </authorList>
    </citation>
    <scope>NUCLEOTIDE SEQUENCE [LARGE SCALE GENOMIC DNA]</scope>
    <source>
        <strain evidence="3">KCTC 32514</strain>
    </source>
</reference>
<accession>A0ABW5ZU46</accession>